<dbReference type="Proteomes" id="UP000499080">
    <property type="component" value="Unassembled WGS sequence"/>
</dbReference>
<sequence>MKSCYYLVEGSYSSIEDSMPFTIQIEDELGIFPTHPRFQGNRLTFVLFRKCRRQRPEWSTDPVESSDQQYRAHNSKKIRNPDNRHQEIPNFKLCDL</sequence>
<keyword evidence="3" id="KW-1185">Reference proteome</keyword>
<gene>
    <name evidence="2" type="ORF">AVEN_202293_1</name>
</gene>
<proteinExistence type="predicted"/>
<comment type="caution">
    <text evidence="2">The sequence shown here is derived from an EMBL/GenBank/DDBJ whole genome shotgun (WGS) entry which is preliminary data.</text>
</comment>
<reference evidence="2 3" key="1">
    <citation type="journal article" date="2019" name="Sci. Rep.">
        <title>Orb-weaving spider Araneus ventricosus genome elucidates the spidroin gene catalogue.</title>
        <authorList>
            <person name="Kono N."/>
            <person name="Nakamura H."/>
            <person name="Ohtoshi R."/>
            <person name="Moran D.A.P."/>
            <person name="Shinohara A."/>
            <person name="Yoshida Y."/>
            <person name="Fujiwara M."/>
            <person name="Mori M."/>
            <person name="Tomita M."/>
            <person name="Arakawa K."/>
        </authorList>
    </citation>
    <scope>NUCLEOTIDE SEQUENCE [LARGE SCALE GENOMIC DNA]</scope>
</reference>
<feature type="region of interest" description="Disordered" evidence="1">
    <location>
        <begin position="55"/>
        <end position="96"/>
    </location>
</feature>
<name>A0A4Y2VEQ5_ARAVE</name>
<evidence type="ECO:0000313" key="2">
    <source>
        <dbReference type="EMBL" id="GBO23072.1"/>
    </source>
</evidence>
<dbReference type="EMBL" id="BGPR01046116">
    <property type="protein sequence ID" value="GBO23072.1"/>
    <property type="molecule type" value="Genomic_DNA"/>
</dbReference>
<protein>
    <submittedName>
        <fullName evidence="2">Uncharacterized protein</fullName>
    </submittedName>
</protein>
<evidence type="ECO:0000256" key="1">
    <source>
        <dbReference type="SAM" id="MobiDB-lite"/>
    </source>
</evidence>
<accession>A0A4Y2VEQ5</accession>
<organism evidence="2 3">
    <name type="scientific">Araneus ventricosus</name>
    <name type="common">Orbweaver spider</name>
    <name type="synonym">Epeira ventricosa</name>
    <dbReference type="NCBI Taxonomy" id="182803"/>
    <lineage>
        <taxon>Eukaryota</taxon>
        <taxon>Metazoa</taxon>
        <taxon>Ecdysozoa</taxon>
        <taxon>Arthropoda</taxon>
        <taxon>Chelicerata</taxon>
        <taxon>Arachnida</taxon>
        <taxon>Araneae</taxon>
        <taxon>Araneomorphae</taxon>
        <taxon>Entelegynae</taxon>
        <taxon>Araneoidea</taxon>
        <taxon>Araneidae</taxon>
        <taxon>Araneus</taxon>
    </lineage>
</organism>
<evidence type="ECO:0000313" key="3">
    <source>
        <dbReference type="Proteomes" id="UP000499080"/>
    </source>
</evidence>
<dbReference type="AlphaFoldDB" id="A0A4Y2VEQ5"/>
<feature type="compositionally biased region" description="Polar residues" evidence="1">
    <location>
        <begin position="62"/>
        <end position="72"/>
    </location>
</feature>